<name>A0A1I8C024_MELHA</name>
<proteinExistence type="predicted"/>
<organism evidence="2 3">
    <name type="scientific">Meloidogyne hapla</name>
    <name type="common">Root-knot nematode worm</name>
    <dbReference type="NCBI Taxonomy" id="6305"/>
    <lineage>
        <taxon>Eukaryota</taxon>
        <taxon>Metazoa</taxon>
        <taxon>Ecdysozoa</taxon>
        <taxon>Nematoda</taxon>
        <taxon>Chromadorea</taxon>
        <taxon>Rhabditida</taxon>
        <taxon>Tylenchina</taxon>
        <taxon>Tylenchomorpha</taxon>
        <taxon>Tylenchoidea</taxon>
        <taxon>Meloidogynidae</taxon>
        <taxon>Meloidogyninae</taxon>
        <taxon>Meloidogyne</taxon>
    </lineage>
</organism>
<accession>A0A1I8C024</accession>
<sequence>MLLKHGRNGTAAFGMLWERRLLLIIWLITAMALIHQVVGGDGPVGFGRHTKTGDKVKLATGNKWKAAENPADLDGYKNSGGMNPCVDIEMDGATKDITVRYTKGGKIKNEGCMVDLLTTDAKTSVDFYIGIKNGNTLEKCFLHEQRVFWVRCPPELRPWYRPFKECAFKENLESSHKNTMPFIYSRTVAEFQSMRSGLPATGDGCPGPCSGNVVCRKWTGLAAGFAKDYGKVVRTVVGIGDPGGSYCKLATTLDQNDANFKITVDNAKMDWFKTEGCTGDPDGGDHFPRNTQCVSKEIMAQDMGGLISWEIEDPPANAGDSKYLFTFALLPQVATRIHTHSKDKIVNNYGIEEGSLNGPECDEIYVKFVRFFSNIFLIFL</sequence>
<evidence type="ECO:0000256" key="1">
    <source>
        <dbReference type="SAM" id="SignalP"/>
    </source>
</evidence>
<dbReference type="WBParaSite" id="MhA1_Contig819.frz3.gene18">
    <property type="protein sequence ID" value="MhA1_Contig819.frz3.gene18"/>
    <property type="gene ID" value="MhA1_Contig819.frz3.gene18"/>
</dbReference>
<dbReference type="Proteomes" id="UP000095281">
    <property type="component" value="Unplaced"/>
</dbReference>
<feature type="signal peptide" evidence="1">
    <location>
        <begin position="1"/>
        <end position="39"/>
    </location>
</feature>
<evidence type="ECO:0000313" key="2">
    <source>
        <dbReference type="Proteomes" id="UP000095281"/>
    </source>
</evidence>
<evidence type="ECO:0000313" key="3">
    <source>
        <dbReference type="WBParaSite" id="MhA1_Contig819.frz3.gene18"/>
    </source>
</evidence>
<feature type="chain" id="PRO_5009316335" evidence="1">
    <location>
        <begin position="40"/>
        <end position="380"/>
    </location>
</feature>
<keyword evidence="2" id="KW-1185">Reference proteome</keyword>
<keyword evidence="1" id="KW-0732">Signal</keyword>
<dbReference type="AlphaFoldDB" id="A0A1I8C024"/>
<reference evidence="3" key="1">
    <citation type="submission" date="2016-11" db="UniProtKB">
        <authorList>
            <consortium name="WormBaseParasite"/>
        </authorList>
    </citation>
    <scope>IDENTIFICATION</scope>
</reference>
<protein>
    <submittedName>
        <fullName evidence="3">Uncharacterized protein</fullName>
    </submittedName>
</protein>